<dbReference type="InterPro" id="IPR050838">
    <property type="entry name" value="Ketopantoate_reductase"/>
</dbReference>
<comment type="similarity">
    <text evidence="2 10">Belongs to the ketopantoate reductase family.</text>
</comment>
<accession>A0A2S5GRF2</accession>
<gene>
    <name evidence="13" type="ORF">C4E15_15265</name>
</gene>
<dbReference type="InterPro" id="IPR008927">
    <property type="entry name" value="6-PGluconate_DH-like_C_sf"/>
</dbReference>
<dbReference type="InterPro" id="IPR013752">
    <property type="entry name" value="KPA_reductase"/>
</dbReference>
<comment type="function">
    <text evidence="10">Catalyzes the NADPH-dependent reduction of ketopantoate into pantoic acid.</text>
</comment>
<dbReference type="GO" id="GO:0050661">
    <property type="term" value="F:NADP binding"/>
    <property type="evidence" value="ECO:0007669"/>
    <property type="project" value="TreeGrafter"/>
</dbReference>
<evidence type="ECO:0000259" key="11">
    <source>
        <dbReference type="Pfam" id="PF02558"/>
    </source>
</evidence>
<organism evidence="13 14">
    <name type="scientific">Achromobacter spanius</name>
    <dbReference type="NCBI Taxonomy" id="217203"/>
    <lineage>
        <taxon>Bacteria</taxon>
        <taxon>Pseudomonadati</taxon>
        <taxon>Pseudomonadota</taxon>
        <taxon>Betaproteobacteria</taxon>
        <taxon>Burkholderiales</taxon>
        <taxon>Alcaligenaceae</taxon>
        <taxon>Achromobacter</taxon>
    </lineage>
</organism>
<evidence type="ECO:0000256" key="7">
    <source>
        <dbReference type="ARBA" id="ARBA00023002"/>
    </source>
</evidence>
<dbReference type="NCBIfam" id="TIGR00745">
    <property type="entry name" value="apbA_panE"/>
    <property type="match status" value="1"/>
</dbReference>
<dbReference type="PANTHER" id="PTHR43765:SF2">
    <property type="entry name" value="2-DEHYDROPANTOATE 2-REDUCTASE"/>
    <property type="match status" value="1"/>
</dbReference>
<dbReference type="Gene3D" id="3.40.50.720">
    <property type="entry name" value="NAD(P)-binding Rossmann-like Domain"/>
    <property type="match status" value="1"/>
</dbReference>
<dbReference type="RefSeq" id="WP_104144116.1">
    <property type="nucleotide sequence ID" value="NZ_PREU01000006.1"/>
</dbReference>
<dbReference type="AlphaFoldDB" id="A0A2S5GRF2"/>
<dbReference type="PANTHER" id="PTHR43765">
    <property type="entry name" value="2-DEHYDROPANTOATE 2-REDUCTASE-RELATED"/>
    <property type="match status" value="1"/>
</dbReference>
<protein>
    <recommendedName>
        <fullName evidence="4 10">2-dehydropantoate 2-reductase</fullName>
        <ecNumber evidence="3 10">1.1.1.169</ecNumber>
    </recommendedName>
    <alternativeName>
        <fullName evidence="8 10">Ketopantoate reductase</fullName>
    </alternativeName>
</protein>
<name>A0A2S5GRF2_9BURK</name>
<dbReference type="SUPFAM" id="SSF48179">
    <property type="entry name" value="6-phosphogluconate dehydrogenase C-terminal domain-like"/>
    <property type="match status" value="1"/>
</dbReference>
<dbReference type="InterPro" id="IPR036291">
    <property type="entry name" value="NAD(P)-bd_dom_sf"/>
</dbReference>
<feature type="domain" description="Ketopantoate reductase N-terminal" evidence="11">
    <location>
        <begin position="10"/>
        <end position="159"/>
    </location>
</feature>
<sequence length="308" mass="32078">MSTATDAATVAIVGPGAIGTTVAAALHQAGRTPLLCGRTPRSELILEDGERRITVPGPVRNDPGQIDGTVDIVFLAVKATQTEAAAGWLAALCGPDTVVCVLQNGVEQMEQVARHAPKSPNTSNSPGARIIPAVVWFPAQGQPDGSVRLRGEARLSLPDTQAAHVVAEALRGTLCAVDVTANFQTLAWRKLLQNAVAGLMALTHRRAGMFARPDIATLAIAYLQECLAVARAEGAQLGDETPEEILAKFQAAPADMGTSILADRQAGRPLEWDIRNGVIARRARAHGIATPISDIVVPLLAAASDGPG</sequence>
<keyword evidence="5 10" id="KW-0566">Pantothenate biosynthesis</keyword>
<dbReference type="SUPFAM" id="SSF51735">
    <property type="entry name" value="NAD(P)-binding Rossmann-fold domains"/>
    <property type="match status" value="1"/>
</dbReference>
<dbReference type="InterPro" id="IPR013328">
    <property type="entry name" value="6PGD_dom2"/>
</dbReference>
<evidence type="ECO:0000256" key="3">
    <source>
        <dbReference type="ARBA" id="ARBA00013014"/>
    </source>
</evidence>
<reference evidence="13 14" key="1">
    <citation type="submission" date="2018-02" db="EMBL/GenBank/DDBJ databases">
        <title>Draft Genome of Achromobacter spanius stain 6.</title>
        <authorList>
            <person name="Gunasekera T.S."/>
            <person name="Radwan O."/>
            <person name="Ruiz O.N."/>
        </authorList>
    </citation>
    <scope>NUCLEOTIDE SEQUENCE [LARGE SCALE GENOMIC DNA]</scope>
    <source>
        <strain evidence="13 14">6</strain>
    </source>
</reference>
<evidence type="ECO:0000256" key="4">
    <source>
        <dbReference type="ARBA" id="ARBA00019465"/>
    </source>
</evidence>
<keyword evidence="6 10" id="KW-0521">NADP</keyword>
<comment type="caution">
    <text evidence="13">The sequence shown here is derived from an EMBL/GenBank/DDBJ whole genome shotgun (WGS) entry which is preliminary data.</text>
</comment>
<evidence type="ECO:0000256" key="8">
    <source>
        <dbReference type="ARBA" id="ARBA00032024"/>
    </source>
</evidence>
<feature type="domain" description="Ketopantoate reductase C-terminal" evidence="12">
    <location>
        <begin position="182"/>
        <end position="302"/>
    </location>
</feature>
<dbReference type="NCBIfam" id="NF005091">
    <property type="entry name" value="PRK06522.2-2"/>
    <property type="match status" value="1"/>
</dbReference>
<evidence type="ECO:0000313" key="13">
    <source>
        <dbReference type="EMBL" id="PPA75455.1"/>
    </source>
</evidence>
<evidence type="ECO:0000259" key="12">
    <source>
        <dbReference type="Pfam" id="PF08546"/>
    </source>
</evidence>
<evidence type="ECO:0000256" key="1">
    <source>
        <dbReference type="ARBA" id="ARBA00004994"/>
    </source>
</evidence>
<comment type="pathway">
    <text evidence="1 10">Cofactor biosynthesis; (R)-pantothenate biosynthesis; (R)-pantoate from 3-methyl-2-oxobutanoate: step 2/2.</text>
</comment>
<evidence type="ECO:0000256" key="5">
    <source>
        <dbReference type="ARBA" id="ARBA00022655"/>
    </source>
</evidence>
<dbReference type="OrthoDB" id="8555723at2"/>
<evidence type="ECO:0000256" key="10">
    <source>
        <dbReference type="RuleBase" id="RU362068"/>
    </source>
</evidence>
<dbReference type="InterPro" id="IPR003710">
    <property type="entry name" value="ApbA"/>
</dbReference>
<comment type="catalytic activity">
    <reaction evidence="9 10">
        <text>(R)-pantoate + NADP(+) = 2-dehydropantoate + NADPH + H(+)</text>
        <dbReference type="Rhea" id="RHEA:16233"/>
        <dbReference type="ChEBI" id="CHEBI:11561"/>
        <dbReference type="ChEBI" id="CHEBI:15378"/>
        <dbReference type="ChEBI" id="CHEBI:15980"/>
        <dbReference type="ChEBI" id="CHEBI:57783"/>
        <dbReference type="ChEBI" id="CHEBI:58349"/>
        <dbReference type="EC" id="1.1.1.169"/>
    </reaction>
</comment>
<dbReference type="GO" id="GO:0005737">
    <property type="term" value="C:cytoplasm"/>
    <property type="evidence" value="ECO:0007669"/>
    <property type="project" value="TreeGrafter"/>
</dbReference>
<dbReference type="EC" id="1.1.1.169" evidence="3 10"/>
<dbReference type="GO" id="GO:0015940">
    <property type="term" value="P:pantothenate biosynthetic process"/>
    <property type="evidence" value="ECO:0007669"/>
    <property type="project" value="UniProtKB-UniPathway"/>
</dbReference>
<dbReference type="GO" id="GO:0008677">
    <property type="term" value="F:2-dehydropantoate 2-reductase activity"/>
    <property type="evidence" value="ECO:0007669"/>
    <property type="project" value="UniProtKB-EC"/>
</dbReference>
<proteinExistence type="inferred from homology"/>
<evidence type="ECO:0000256" key="2">
    <source>
        <dbReference type="ARBA" id="ARBA00007870"/>
    </source>
</evidence>
<dbReference type="NCBIfam" id="NF009541">
    <property type="entry name" value="PRK12921.1-1"/>
    <property type="match status" value="1"/>
</dbReference>
<evidence type="ECO:0000256" key="6">
    <source>
        <dbReference type="ARBA" id="ARBA00022857"/>
    </source>
</evidence>
<dbReference type="InterPro" id="IPR013332">
    <property type="entry name" value="KPR_N"/>
</dbReference>
<dbReference type="Gene3D" id="1.10.1040.10">
    <property type="entry name" value="N-(1-d-carboxylethyl)-l-norvaline Dehydrogenase, domain 2"/>
    <property type="match status" value="1"/>
</dbReference>
<evidence type="ECO:0000313" key="14">
    <source>
        <dbReference type="Proteomes" id="UP000239990"/>
    </source>
</evidence>
<keyword evidence="7 10" id="KW-0560">Oxidoreductase</keyword>
<dbReference type="Proteomes" id="UP000239990">
    <property type="component" value="Unassembled WGS sequence"/>
</dbReference>
<dbReference type="Pfam" id="PF08546">
    <property type="entry name" value="ApbA_C"/>
    <property type="match status" value="1"/>
</dbReference>
<dbReference type="Pfam" id="PF02558">
    <property type="entry name" value="ApbA"/>
    <property type="match status" value="1"/>
</dbReference>
<evidence type="ECO:0000256" key="9">
    <source>
        <dbReference type="ARBA" id="ARBA00048793"/>
    </source>
</evidence>
<dbReference type="UniPathway" id="UPA00028">
    <property type="reaction ID" value="UER00004"/>
</dbReference>
<dbReference type="EMBL" id="PREU01000006">
    <property type="protein sequence ID" value="PPA75455.1"/>
    <property type="molecule type" value="Genomic_DNA"/>
</dbReference>